<sequence>MVAAGRIAGFTVFVATFTVVLARDAHARCKWAGENCIKGVFDRGYCVPLDLNEEKPITFKDGKLKFPAVPSVSEDYCTKYLNRYPWVAKDKDPEKKYPAWHRDDWVAGSCDCSEWDGSAQEL</sequence>
<dbReference type="EMBL" id="CAUYUJ010002337">
    <property type="protein sequence ID" value="CAK0800347.1"/>
    <property type="molecule type" value="Genomic_DNA"/>
</dbReference>
<evidence type="ECO:0000313" key="2">
    <source>
        <dbReference type="EMBL" id="CAK0800347.1"/>
    </source>
</evidence>
<reference evidence="2" key="1">
    <citation type="submission" date="2023-10" db="EMBL/GenBank/DDBJ databases">
        <authorList>
            <person name="Chen Y."/>
            <person name="Shah S."/>
            <person name="Dougan E. K."/>
            <person name="Thang M."/>
            <person name="Chan C."/>
        </authorList>
    </citation>
    <scope>NUCLEOTIDE SEQUENCE [LARGE SCALE GENOMIC DNA]</scope>
</reference>
<dbReference type="Proteomes" id="UP001189429">
    <property type="component" value="Unassembled WGS sequence"/>
</dbReference>
<feature type="chain" id="PRO_5045155349" evidence="1">
    <location>
        <begin position="23"/>
        <end position="122"/>
    </location>
</feature>
<accession>A0ABN9Q6Z7</accession>
<organism evidence="2 3">
    <name type="scientific">Prorocentrum cordatum</name>
    <dbReference type="NCBI Taxonomy" id="2364126"/>
    <lineage>
        <taxon>Eukaryota</taxon>
        <taxon>Sar</taxon>
        <taxon>Alveolata</taxon>
        <taxon>Dinophyceae</taxon>
        <taxon>Prorocentrales</taxon>
        <taxon>Prorocentraceae</taxon>
        <taxon>Prorocentrum</taxon>
    </lineage>
</organism>
<keyword evidence="1" id="KW-0732">Signal</keyword>
<keyword evidence="3" id="KW-1185">Reference proteome</keyword>
<protein>
    <submittedName>
        <fullName evidence="2">Uncharacterized protein</fullName>
    </submittedName>
</protein>
<comment type="caution">
    <text evidence="2">The sequence shown here is derived from an EMBL/GenBank/DDBJ whole genome shotgun (WGS) entry which is preliminary data.</text>
</comment>
<feature type="signal peptide" evidence="1">
    <location>
        <begin position="1"/>
        <end position="22"/>
    </location>
</feature>
<evidence type="ECO:0000256" key="1">
    <source>
        <dbReference type="SAM" id="SignalP"/>
    </source>
</evidence>
<gene>
    <name evidence="2" type="ORF">PCOR1329_LOCUS8517</name>
</gene>
<proteinExistence type="predicted"/>
<evidence type="ECO:0000313" key="3">
    <source>
        <dbReference type="Proteomes" id="UP001189429"/>
    </source>
</evidence>
<name>A0ABN9Q6Z7_9DINO</name>